<dbReference type="WBParaSite" id="ES5_v2.g22663.t1">
    <property type="protein sequence ID" value="ES5_v2.g22663.t1"/>
    <property type="gene ID" value="ES5_v2.g22663"/>
</dbReference>
<dbReference type="Proteomes" id="UP000887579">
    <property type="component" value="Unplaced"/>
</dbReference>
<accession>A0AC34FZC2</accession>
<reference evidence="2" key="1">
    <citation type="submission" date="2022-11" db="UniProtKB">
        <authorList>
            <consortium name="WormBaseParasite"/>
        </authorList>
    </citation>
    <scope>IDENTIFICATION</scope>
</reference>
<name>A0AC34FZC2_9BILA</name>
<protein>
    <submittedName>
        <fullName evidence="2">Hexosyltransferase</fullName>
    </submittedName>
</protein>
<organism evidence="1 2">
    <name type="scientific">Panagrolaimus sp. ES5</name>
    <dbReference type="NCBI Taxonomy" id="591445"/>
    <lineage>
        <taxon>Eukaryota</taxon>
        <taxon>Metazoa</taxon>
        <taxon>Ecdysozoa</taxon>
        <taxon>Nematoda</taxon>
        <taxon>Chromadorea</taxon>
        <taxon>Rhabditida</taxon>
        <taxon>Tylenchina</taxon>
        <taxon>Panagrolaimomorpha</taxon>
        <taxon>Panagrolaimoidea</taxon>
        <taxon>Panagrolaimidae</taxon>
        <taxon>Panagrolaimus</taxon>
    </lineage>
</organism>
<evidence type="ECO:0000313" key="2">
    <source>
        <dbReference type="WBParaSite" id="ES5_v2.g22663.t1"/>
    </source>
</evidence>
<evidence type="ECO:0000313" key="1">
    <source>
        <dbReference type="Proteomes" id="UP000887579"/>
    </source>
</evidence>
<proteinExistence type="predicted"/>
<sequence>MNEYFSCPHLTPASYDSSYGINNARIAIVMAVAKASDYEEFVYAINATKCYAAHFGYQMHIIELYENHELEKNCNHTHLFFKRHCALAWLMESNRLTIDYALYLDADMGVINPCHTIQEYVVKDVRVHLTFYERYFNVQFAAGSYIAK</sequence>